<sequence length="82" mass="9338">NIIAKNSGTKIDVTIKKIRNADLKEIKLLYYMDNENLLDDTDLQQILPRGLKPSNLLLNANCDLKICDFGLARTSETHFMTE</sequence>
<dbReference type="Gene3D" id="1.10.510.10">
    <property type="entry name" value="Transferase(Phosphotransferase) domain 1"/>
    <property type="match status" value="1"/>
</dbReference>
<dbReference type="PROSITE" id="PS50011">
    <property type="entry name" value="PROTEIN_KINASE_DOM"/>
    <property type="match status" value="1"/>
</dbReference>
<comment type="caution">
    <text evidence="2">The sequence shown here is derived from an EMBL/GenBank/DDBJ whole genome shotgun (WGS) entry which is preliminary data.</text>
</comment>
<dbReference type="SUPFAM" id="SSF56112">
    <property type="entry name" value="Protein kinase-like (PK-like)"/>
    <property type="match status" value="1"/>
</dbReference>
<dbReference type="AlphaFoldDB" id="A0AAD5G8N3"/>
<evidence type="ECO:0000313" key="3">
    <source>
        <dbReference type="Proteomes" id="UP001206925"/>
    </source>
</evidence>
<dbReference type="GO" id="GO:0005524">
    <property type="term" value="F:ATP binding"/>
    <property type="evidence" value="ECO:0007669"/>
    <property type="project" value="InterPro"/>
</dbReference>
<gene>
    <name evidence="2" type="ORF">M8C21_024173</name>
</gene>
<dbReference type="GO" id="GO:0004672">
    <property type="term" value="F:protein kinase activity"/>
    <property type="evidence" value="ECO:0007669"/>
    <property type="project" value="InterPro"/>
</dbReference>
<feature type="domain" description="Protein kinase" evidence="1">
    <location>
        <begin position="1"/>
        <end position="82"/>
    </location>
</feature>
<proteinExistence type="predicted"/>
<evidence type="ECO:0000259" key="1">
    <source>
        <dbReference type="PROSITE" id="PS50011"/>
    </source>
</evidence>
<dbReference type="Proteomes" id="UP001206925">
    <property type="component" value="Unassembled WGS sequence"/>
</dbReference>
<protein>
    <recommendedName>
        <fullName evidence="1">Protein kinase domain-containing protein</fullName>
    </recommendedName>
</protein>
<feature type="non-terminal residue" evidence="2">
    <location>
        <position position="1"/>
    </location>
</feature>
<accession>A0AAD5G8N3</accession>
<keyword evidence="3" id="KW-1185">Reference proteome</keyword>
<organism evidence="2 3">
    <name type="scientific">Ambrosia artemisiifolia</name>
    <name type="common">Common ragweed</name>
    <dbReference type="NCBI Taxonomy" id="4212"/>
    <lineage>
        <taxon>Eukaryota</taxon>
        <taxon>Viridiplantae</taxon>
        <taxon>Streptophyta</taxon>
        <taxon>Embryophyta</taxon>
        <taxon>Tracheophyta</taxon>
        <taxon>Spermatophyta</taxon>
        <taxon>Magnoliopsida</taxon>
        <taxon>eudicotyledons</taxon>
        <taxon>Gunneridae</taxon>
        <taxon>Pentapetalae</taxon>
        <taxon>asterids</taxon>
        <taxon>campanulids</taxon>
        <taxon>Asterales</taxon>
        <taxon>Asteraceae</taxon>
        <taxon>Asteroideae</taxon>
        <taxon>Heliantheae alliance</taxon>
        <taxon>Heliantheae</taxon>
        <taxon>Ambrosia</taxon>
    </lineage>
</organism>
<name>A0AAD5G8N3_AMBAR</name>
<dbReference type="InterPro" id="IPR000719">
    <property type="entry name" value="Prot_kinase_dom"/>
</dbReference>
<evidence type="ECO:0000313" key="2">
    <source>
        <dbReference type="EMBL" id="KAI7732567.1"/>
    </source>
</evidence>
<dbReference type="EMBL" id="JAMZMK010010205">
    <property type="protein sequence ID" value="KAI7732567.1"/>
    <property type="molecule type" value="Genomic_DNA"/>
</dbReference>
<reference evidence="2" key="1">
    <citation type="submission" date="2022-06" db="EMBL/GenBank/DDBJ databases">
        <title>Uncovering the hologenomic basis of an extraordinary plant invasion.</title>
        <authorList>
            <person name="Bieker V.C."/>
            <person name="Martin M.D."/>
            <person name="Gilbert T."/>
            <person name="Hodgins K."/>
            <person name="Battlay P."/>
            <person name="Petersen B."/>
            <person name="Wilson J."/>
        </authorList>
    </citation>
    <scope>NUCLEOTIDE SEQUENCE</scope>
    <source>
        <strain evidence="2">AA19_3_7</strain>
        <tissue evidence="2">Leaf</tissue>
    </source>
</reference>
<dbReference type="InterPro" id="IPR011009">
    <property type="entry name" value="Kinase-like_dom_sf"/>
</dbReference>